<feature type="compositionally biased region" description="Basic residues" evidence="2">
    <location>
        <begin position="734"/>
        <end position="743"/>
    </location>
</feature>
<organism evidence="4">
    <name type="scientific">Arundo donax</name>
    <name type="common">Giant reed</name>
    <name type="synonym">Donax arundinaceus</name>
    <dbReference type="NCBI Taxonomy" id="35708"/>
    <lineage>
        <taxon>Eukaryota</taxon>
        <taxon>Viridiplantae</taxon>
        <taxon>Streptophyta</taxon>
        <taxon>Embryophyta</taxon>
        <taxon>Tracheophyta</taxon>
        <taxon>Spermatophyta</taxon>
        <taxon>Magnoliopsida</taxon>
        <taxon>Liliopsida</taxon>
        <taxon>Poales</taxon>
        <taxon>Poaceae</taxon>
        <taxon>PACMAD clade</taxon>
        <taxon>Arundinoideae</taxon>
        <taxon>Arundineae</taxon>
        <taxon>Arundo</taxon>
    </lineage>
</organism>
<dbReference type="PROSITE" id="PS50158">
    <property type="entry name" value="ZF_CCHC"/>
    <property type="match status" value="5"/>
</dbReference>
<feature type="region of interest" description="Disordered" evidence="2">
    <location>
        <begin position="86"/>
        <end position="138"/>
    </location>
</feature>
<dbReference type="Gene3D" id="4.10.60.10">
    <property type="entry name" value="Zinc finger, CCHC-type"/>
    <property type="match status" value="4"/>
</dbReference>
<feature type="region of interest" description="Disordered" evidence="2">
    <location>
        <begin position="731"/>
        <end position="752"/>
    </location>
</feature>
<dbReference type="GO" id="GO:0003676">
    <property type="term" value="F:nucleic acid binding"/>
    <property type="evidence" value="ECO:0007669"/>
    <property type="project" value="InterPro"/>
</dbReference>
<feature type="domain" description="CCHC-type" evidence="3">
    <location>
        <begin position="772"/>
        <end position="787"/>
    </location>
</feature>
<dbReference type="PANTHER" id="PTHR23002">
    <property type="entry name" value="ZINC FINGER CCHC DOMAIN CONTAINING PROTEIN"/>
    <property type="match status" value="1"/>
</dbReference>
<reference evidence="4" key="2">
    <citation type="journal article" date="2015" name="Data Brief">
        <title>Shoot transcriptome of the giant reed, Arundo donax.</title>
        <authorList>
            <person name="Barrero R.A."/>
            <person name="Guerrero F.D."/>
            <person name="Moolhuijzen P."/>
            <person name="Goolsby J.A."/>
            <person name="Tidwell J."/>
            <person name="Bellgard S.E."/>
            <person name="Bellgard M.I."/>
        </authorList>
    </citation>
    <scope>NUCLEOTIDE SEQUENCE</scope>
    <source>
        <tissue evidence="4">Shoot tissue taken approximately 20 cm above the soil surface</tissue>
    </source>
</reference>
<feature type="domain" description="CCHC-type" evidence="3">
    <location>
        <begin position="359"/>
        <end position="372"/>
    </location>
</feature>
<feature type="domain" description="CCHC-type" evidence="3">
    <location>
        <begin position="632"/>
        <end position="647"/>
    </location>
</feature>
<dbReference type="Pfam" id="PF00098">
    <property type="entry name" value="zf-CCHC"/>
    <property type="match status" value="4"/>
</dbReference>
<evidence type="ECO:0000256" key="2">
    <source>
        <dbReference type="SAM" id="MobiDB-lite"/>
    </source>
</evidence>
<dbReference type="SMART" id="SM00343">
    <property type="entry name" value="ZnF_C2HC"/>
    <property type="match status" value="7"/>
</dbReference>
<feature type="compositionally biased region" description="Basic and acidic residues" evidence="2">
    <location>
        <begin position="537"/>
        <end position="547"/>
    </location>
</feature>
<dbReference type="SUPFAM" id="SSF57756">
    <property type="entry name" value="Retrovirus zinc finger-like domains"/>
    <property type="match status" value="4"/>
</dbReference>
<keyword evidence="1" id="KW-0863">Zinc-finger</keyword>
<feature type="region of interest" description="Disordered" evidence="2">
    <location>
        <begin position="496"/>
        <end position="518"/>
    </location>
</feature>
<evidence type="ECO:0000259" key="3">
    <source>
        <dbReference type="PROSITE" id="PS50158"/>
    </source>
</evidence>
<dbReference type="InterPro" id="IPR051714">
    <property type="entry name" value="Znf_CCHC_NABP"/>
</dbReference>
<dbReference type="EMBL" id="GBRH01222537">
    <property type="protein sequence ID" value="JAD75358.1"/>
    <property type="molecule type" value="Transcribed_RNA"/>
</dbReference>
<feature type="domain" description="CCHC-type" evidence="3">
    <location>
        <begin position="684"/>
        <end position="699"/>
    </location>
</feature>
<keyword evidence="1" id="KW-0479">Metal-binding</keyword>
<dbReference type="AlphaFoldDB" id="A0A0A9CLM4"/>
<accession>A0A0A9CLM4</accession>
<feature type="compositionally biased region" description="Low complexity" evidence="2">
    <location>
        <begin position="94"/>
        <end position="109"/>
    </location>
</feature>
<reference evidence="4" key="1">
    <citation type="submission" date="2014-09" db="EMBL/GenBank/DDBJ databases">
        <authorList>
            <person name="Magalhaes I.L.F."/>
            <person name="Oliveira U."/>
            <person name="Santos F.R."/>
            <person name="Vidigal T.H.D.A."/>
            <person name="Brescovit A.D."/>
            <person name="Santos A.J."/>
        </authorList>
    </citation>
    <scope>NUCLEOTIDE SEQUENCE</scope>
    <source>
        <tissue evidence="4">Shoot tissue taken approximately 20 cm above the soil surface</tissue>
    </source>
</reference>
<evidence type="ECO:0000313" key="4">
    <source>
        <dbReference type="EMBL" id="JAD75358.1"/>
    </source>
</evidence>
<feature type="domain" description="CCHC-type" evidence="3">
    <location>
        <begin position="577"/>
        <end position="592"/>
    </location>
</feature>
<dbReference type="InterPro" id="IPR036875">
    <property type="entry name" value="Znf_CCHC_sf"/>
</dbReference>
<proteinExistence type="predicted"/>
<feature type="compositionally biased region" description="Basic and acidic residues" evidence="2">
    <location>
        <begin position="506"/>
        <end position="518"/>
    </location>
</feature>
<dbReference type="InterPro" id="IPR001878">
    <property type="entry name" value="Znf_CCHC"/>
</dbReference>
<sequence length="791" mass="88371">MPGIPGQMLHLFQFELDHAQTHALMHMFTPLPSPNNLWMPPVSAPGHEHVRKSILPFVRAPECESNNDLKSEKVVNSDMVKKKRIKEVGTGGVNAEHSSSSNESLNGSEALDCGGTLPKGEEHALSNRGAKVQQQSGQQDKELSFNWVLERPKVLSAQQRNSDFCANATATEGTYAYSCKDVQEVNCAVLDGQSNLPENFDAKVDDAEVDQLSLGNPNSLMQSSDFESCMEAKVGYTCTVNKLLPIPPAITHQFQGAKTQLMQRAYQTPNNNYENYAPRIAASAACPPSHFVEFMSTSSSQEPLRDDDLLHKGRKWKTTSRAMKRSPNGEIPDMLPTELPCPDYVSQYVKDRLTGTITCMVCGEKGHYTCECLMKDRVKEVICTLCNKAGHCHLWCCRQNVSENHACRRCGEKGHYSNKNLSRCGKKHSHKIDVICSSCDTNHPLGKCPMGKITCFLCEGKDHVPAQCHLSPMLTAVMQYHRESFQAILKQAMTESSRRTVTPVKPSRDIEPHDGNHECQFKRDDEVVPDVSNFSHSSEEGHCERKSPIRTQVPDSDKTNHVAMTDKALALASRLTCFNCHEEGHYANRCPKKKPHGESELHDVTCFNFHANRCHKKKKKKPEELGLRDVICFNCGDRGHYSYSCPKNKLPGELELHDVSCFNFDANRCHRKKSGELELRDITCFNCGDKGHYANNCPKKLLSGELEPYDGTHECKSEGDSKTIPKVSSFNHSAHGHCGRRSPIRSQVPDSDMTNHATMTGKTLNLESRIPCFKCHGEGHFAKRCPQKEST</sequence>
<feature type="region of interest" description="Disordered" evidence="2">
    <location>
        <begin position="533"/>
        <end position="559"/>
    </location>
</feature>
<keyword evidence="1" id="KW-0862">Zinc</keyword>
<evidence type="ECO:0000256" key="1">
    <source>
        <dbReference type="PROSITE-ProRule" id="PRU00047"/>
    </source>
</evidence>
<name>A0A0A9CLM4_ARUDO</name>
<protein>
    <recommendedName>
        <fullName evidence="3">CCHC-type domain-containing protein</fullName>
    </recommendedName>
</protein>
<dbReference type="GO" id="GO:0008270">
    <property type="term" value="F:zinc ion binding"/>
    <property type="evidence" value="ECO:0007669"/>
    <property type="project" value="UniProtKB-KW"/>
</dbReference>